<dbReference type="AlphaFoldDB" id="A0AAV7JJH3"/>
<name>A0AAV7JJH3_9METZ</name>
<keyword evidence="8" id="KW-1185">Reference proteome</keyword>
<feature type="domain" description="EF-hand" evidence="5">
    <location>
        <begin position="290"/>
        <end position="325"/>
    </location>
</feature>
<evidence type="ECO:0000259" key="5">
    <source>
        <dbReference type="PROSITE" id="PS50222"/>
    </source>
</evidence>
<dbReference type="Proteomes" id="UP001165289">
    <property type="component" value="Unassembled WGS sequence"/>
</dbReference>
<dbReference type="InterPro" id="IPR002048">
    <property type="entry name" value="EF_hand_dom"/>
</dbReference>
<evidence type="ECO:0000313" key="8">
    <source>
        <dbReference type="Proteomes" id="UP001165289"/>
    </source>
</evidence>
<dbReference type="InterPro" id="IPR036857">
    <property type="entry name" value="Thyroglobulin_1_sf"/>
</dbReference>
<feature type="disulfide bond" evidence="3">
    <location>
        <begin position="190"/>
        <end position="210"/>
    </location>
</feature>
<dbReference type="PROSITE" id="PS50222">
    <property type="entry name" value="EF_HAND_2"/>
    <property type="match status" value="1"/>
</dbReference>
<dbReference type="EMBL" id="JAKMXF010000322">
    <property type="protein sequence ID" value="KAI6649063.1"/>
    <property type="molecule type" value="Genomic_DNA"/>
</dbReference>
<gene>
    <name evidence="7" type="ORF">LOD99_6784</name>
</gene>
<evidence type="ECO:0000256" key="3">
    <source>
        <dbReference type="PROSITE-ProRule" id="PRU00500"/>
    </source>
</evidence>
<organism evidence="7 8">
    <name type="scientific">Oopsacas minuta</name>
    <dbReference type="NCBI Taxonomy" id="111878"/>
    <lineage>
        <taxon>Eukaryota</taxon>
        <taxon>Metazoa</taxon>
        <taxon>Porifera</taxon>
        <taxon>Hexactinellida</taxon>
        <taxon>Hexasterophora</taxon>
        <taxon>Lyssacinosida</taxon>
        <taxon>Leucopsacidae</taxon>
        <taxon>Oopsacas</taxon>
    </lineage>
</organism>
<feature type="signal peptide" evidence="4">
    <location>
        <begin position="1"/>
        <end position="25"/>
    </location>
</feature>
<proteinExistence type="predicted"/>
<dbReference type="PROSITE" id="PS00018">
    <property type="entry name" value="EF_HAND_1"/>
    <property type="match status" value="1"/>
</dbReference>
<feature type="domain" description="Thyroglobulin type-1" evidence="6">
    <location>
        <begin position="120"/>
        <end position="210"/>
    </location>
</feature>
<dbReference type="SUPFAM" id="SSF47473">
    <property type="entry name" value="EF-hand"/>
    <property type="match status" value="1"/>
</dbReference>
<dbReference type="InterPro" id="IPR000716">
    <property type="entry name" value="Thyroglobulin_1"/>
</dbReference>
<keyword evidence="1" id="KW-0106">Calcium</keyword>
<dbReference type="InterPro" id="IPR011992">
    <property type="entry name" value="EF-hand-dom_pair"/>
</dbReference>
<keyword evidence="4" id="KW-0732">Signal</keyword>
<keyword evidence="2 3" id="KW-1015">Disulfide bond</keyword>
<dbReference type="SMART" id="SM00211">
    <property type="entry name" value="TY"/>
    <property type="match status" value="1"/>
</dbReference>
<dbReference type="PROSITE" id="PS00484">
    <property type="entry name" value="THYROGLOBULIN_1_1"/>
    <property type="match status" value="1"/>
</dbReference>
<dbReference type="PROSITE" id="PS51162">
    <property type="entry name" value="THYROGLOBULIN_1_2"/>
    <property type="match status" value="1"/>
</dbReference>
<evidence type="ECO:0000256" key="4">
    <source>
        <dbReference type="SAM" id="SignalP"/>
    </source>
</evidence>
<comment type="caution">
    <text evidence="3">Lacks conserved residue(s) required for the propagation of feature annotation.</text>
</comment>
<evidence type="ECO:0000259" key="6">
    <source>
        <dbReference type="PROSITE" id="PS51162"/>
    </source>
</evidence>
<dbReference type="Pfam" id="PF00086">
    <property type="entry name" value="Thyroglobulin_1"/>
    <property type="match status" value="1"/>
</dbReference>
<evidence type="ECO:0000256" key="2">
    <source>
        <dbReference type="ARBA" id="ARBA00023157"/>
    </source>
</evidence>
<feature type="chain" id="PRO_5043809678" evidence="4">
    <location>
        <begin position="26"/>
        <end position="360"/>
    </location>
</feature>
<dbReference type="InterPro" id="IPR018247">
    <property type="entry name" value="EF_Hand_1_Ca_BS"/>
</dbReference>
<sequence>MEVFSSKYLNLILLLIWFISIESRAIPAAEQDEFGLEPHQRVCLYVNCPDYQTCVSVNGVPQCQTSSSSIPPLPSCEVYPCLEEGHVCDQFGTQYQSECSLKSASCNSTAQLILTACAQATDCSLSTRPLVSSYTRPTDDEIIDWTNKANSGTLSHSDIKGAVFPSCEVNGNFKNTQCYSEIPNYQFCWCVEPDTGVYKYGSFQSGRPDCTNFGNNCTLRLETGDVNIHNGDTYTHICSIHSCSNGVLTSRQDSNCLLCPPNLVSRAKRRLFSQKGANYSRITNRDPYLNKRRTLKWYFDRCDRNDGGEITRQEFRNCHKNVPDNLVTEVCKEAVFEDCSGTRSDSILPSQWERCFLRIL</sequence>
<dbReference type="Gene3D" id="1.10.238.10">
    <property type="entry name" value="EF-hand"/>
    <property type="match status" value="1"/>
</dbReference>
<dbReference type="SUPFAM" id="SSF57610">
    <property type="entry name" value="Thyroglobulin type-1 domain"/>
    <property type="match status" value="1"/>
</dbReference>
<evidence type="ECO:0000313" key="7">
    <source>
        <dbReference type="EMBL" id="KAI6649063.1"/>
    </source>
</evidence>
<dbReference type="Gene3D" id="4.10.800.10">
    <property type="entry name" value="Thyroglobulin type-1"/>
    <property type="match status" value="1"/>
</dbReference>
<comment type="caution">
    <text evidence="7">The sequence shown here is derived from an EMBL/GenBank/DDBJ whole genome shotgun (WGS) entry which is preliminary data.</text>
</comment>
<reference evidence="7 8" key="1">
    <citation type="journal article" date="2023" name="BMC Biol.">
        <title>The compact genome of the sponge Oopsacas minuta (Hexactinellida) is lacking key metazoan core genes.</title>
        <authorList>
            <person name="Santini S."/>
            <person name="Schenkelaars Q."/>
            <person name="Jourda C."/>
            <person name="Duchesne M."/>
            <person name="Belahbib H."/>
            <person name="Rocher C."/>
            <person name="Selva M."/>
            <person name="Riesgo A."/>
            <person name="Vervoort M."/>
            <person name="Leys S.P."/>
            <person name="Kodjabachian L."/>
            <person name="Le Bivic A."/>
            <person name="Borchiellini C."/>
            <person name="Claverie J.M."/>
            <person name="Renard E."/>
        </authorList>
    </citation>
    <scope>NUCLEOTIDE SEQUENCE [LARGE SCALE GENOMIC DNA]</scope>
    <source>
        <strain evidence="7">SPO-2</strain>
    </source>
</reference>
<dbReference type="GO" id="GO:0005509">
    <property type="term" value="F:calcium ion binding"/>
    <property type="evidence" value="ECO:0007669"/>
    <property type="project" value="InterPro"/>
</dbReference>
<evidence type="ECO:0000256" key="1">
    <source>
        <dbReference type="ARBA" id="ARBA00022837"/>
    </source>
</evidence>
<protein>
    <submittedName>
        <fullName evidence="7">Uncharacterized protein</fullName>
    </submittedName>
</protein>
<accession>A0AAV7JJH3</accession>